<dbReference type="GO" id="GO:0051607">
    <property type="term" value="P:defense response to virus"/>
    <property type="evidence" value="ECO:0007669"/>
    <property type="project" value="UniProtKB-KW"/>
</dbReference>
<keyword evidence="5" id="KW-0378">Hydrolase</keyword>
<dbReference type="GO" id="GO:0003723">
    <property type="term" value="F:RNA binding"/>
    <property type="evidence" value="ECO:0007669"/>
    <property type="project" value="TreeGrafter"/>
</dbReference>
<dbReference type="GO" id="GO:0004519">
    <property type="term" value="F:endonuclease activity"/>
    <property type="evidence" value="ECO:0007669"/>
    <property type="project" value="UniProtKB-KW"/>
</dbReference>
<dbReference type="Pfam" id="PF22590">
    <property type="entry name" value="Cas3-like_C_2"/>
    <property type="match status" value="1"/>
</dbReference>
<evidence type="ECO:0000259" key="9">
    <source>
        <dbReference type="PROSITE" id="PS51643"/>
    </source>
</evidence>
<dbReference type="RefSeq" id="WP_114398536.1">
    <property type="nucleotide sequence ID" value="NZ_QEIM01000078.1"/>
</dbReference>
<keyword evidence="3" id="KW-0479">Metal-binding</keyword>
<organism evidence="10 11">
    <name type="scientific">Marinitenerispora sediminis</name>
    <dbReference type="NCBI Taxonomy" id="1931232"/>
    <lineage>
        <taxon>Bacteria</taxon>
        <taxon>Bacillati</taxon>
        <taxon>Actinomycetota</taxon>
        <taxon>Actinomycetes</taxon>
        <taxon>Streptosporangiales</taxon>
        <taxon>Nocardiopsidaceae</taxon>
        <taxon>Marinitenerispora</taxon>
    </lineage>
</organism>
<keyword evidence="8" id="KW-0051">Antiviral defense</keyword>
<evidence type="ECO:0000313" key="11">
    <source>
        <dbReference type="Proteomes" id="UP000253318"/>
    </source>
</evidence>
<evidence type="ECO:0000256" key="1">
    <source>
        <dbReference type="ARBA" id="ARBA00006847"/>
    </source>
</evidence>
<dbReference type="GO" id="GO:0046872">
    <property type="term" value="F:metal ion binding"/>
    <property type="evidence" value="ECO:0007669"/>
    <property type="project" value="UniProtKB-KW"/>
</dbReference>
<evidence type="ECO:0000256" key="8">
    <source>
        <dbReference type="ARBA" id="ARBA00023118"/>
    </source>
</evidence>
<name>A0A368T098_9ACTN</name>
<evidence type="ECO:0000256" key="7">
    <source>
        <dbReference type="ARBA" id="ARBA00022840"/>
    </source>
</evidence>
<protein>
    <submittedName>
        <fullName evidence="10">CRISPR-associated endonuclease Cas3</fullName>
    </submittedName>
</protein>
<dbReference type="Proteomes" id="UP000253318">
    <property type="component" value="Unassembled WGS sequence"/>
</dbReference>
<sequence>MVGELVAHSPNSDGQWHSLRDHLRGTGDLAYEYAKAFQSGDLGRFLGLAHDVGKGKPVWQDGLVCVAGADRPVGVPHKHEGTWWAARHAGVWSAVVLGHHGGLPDRQDLQDAVRRVTGDRLAEFQATVDRVAREVPEIVPAERPQVPSWVDGRDWPTCDVFMRMLFSAVVDADFLDTERHHSGARPVSSEEPGRLVERFERQRAAMVAGSSSRLAGLRGEVYDYAATAAKLPPGVFRLAAPTGTAKTLAMAGFGLRHLAAHGMRRVVMAVPFLSITDQNAEVLRRLLDAKGQLPTVLEHHSAVELEPAEERQTPQGKPWQRLAAENWDAPFVVTTMVQLFESIFSHRPSAMRKLHRLAGAVILLDEVQAIPDRLVLPILSVLRTLTEHFGTTVVLSSATQPSYWALAPFADLPVRDIVPPAAGLDDRARRVRYEWRLQPRPTWEKVADELADARQSLTIVNTTRDAAALHRLLPDRSLHCRHLSTRMAAEHRARVIAEVKARLRAGGPIALVSTQLIEAGVDLDFPLVWRAWTCADSLQQAAGRCNRDGDLDCGHVVVFDPVDGGHPSDESYKAALAATAEFFGPGLADPDDREAIRAYYRRRFINQNLEHPTGSADKPRSVNGAMIQRWRQDGDFPRVAQAFRMIDEHSVPVVVPRCNPQREKEADDLLRALPHVDPAQQRSLIRRLQPFMASLPQHRARRAVDAGDAQWLGDLLLWDGAYDEHRGLDTFNEEDMVW</sequence>
<evidence type="ECO:0000256" key="3">
    <source>
        <dbReference type="ARBA" id="ARBA00022723"/>
    </source>
</evidence>
<dbReference type="AlphaFoldDB" id="A0A368T098"/>
<comment type="similarity">
    <text evidence="2">In the central section; belongs to the CRISPR-associated helicase Cas3 family.</text>
</comment>
<dbReference type="SMART" id="SM00490">
    <property type="entry name" value="HELICc"/>
    <property type="match status" value="1"/>
</dbReference>
<keyword evidence="7" id="KW-0067">ATP-binding</keyword>
<keyword evidence="10" id="KW-0540">Nuclease</keyword>
<dbReference type="PANTHER" id="PTHR47963">
    <property type="entry name" value="DEAD-BOX ATP-DEPENDENT RNA HELICASE 47, MITOCHONDRIAL"/>
    <property type="match status" value="1"/>
</dbReference>
<evidence type="ECO:0000256" key="2">
    <source>
        <dbReference type="ARBA" id="ARBA00009046"/>
    </source>
</evidence>
<evidence type="ECO:0000256" key="6">
    <source>
        <dbReference type="ARBA" id="ARBA00022806"/>
    </source>
</evidence>
<dbReference type="Gene3D" id="1.10.3210.30">
    <property type="match status" value="1"/>
</dbReference>
<dbReference type="SUPFAM" id="SSF52540">
    <property type="entry name" value="P-loop containing nucleoside triphosphate hydrolases"/>
    <property type="match status" value="1"/>
</dbReference>
<dbReference type="InterPro" id="IPR011545">
    <property type="entry name" value="DEAD/DEAH_box_helicase_dom"/>
</dbReference>
<feature type="domain" description="HD Cas3-type" evidence="9">
    <location>
        <begin position="12"/>
        <end position="175"/>
    </location>
</feature>
<comment type="similarity">
    <text evidence="1">In the N-terminal section; belongs to the CRISPR-associated nuclease Cas3-HD family.</text>
</comment>
<dbReference type="InterPro" id="IPR001650">
    <property type="entry name" value="Helicase_C-like"/>
</dbReference>
<dbReference type="GO" id="GO:0003724">
    <property type="term" value="F:RNA helicase activity"/>
    <property type="evidence" value="ECO:0007669"/>
    <property type="project" value="TreeGrafter"/>
</dbReference>
<comment type="caution">
    <text evidence="10">The sequence shown here is derived from an EMBL/GenBank/DDBJ whole genome shotgun (WGS) entry which is preliminary data.</text>
</comment>
<proteinExistence type="inferred from homology"/>
<dbReference type="OrthoDB" id="9810236at2"/>
<dbReference type="InterPro" id="IPR038257">
    <property type="entry name" value="CRISPR-assoc_Cas3_HD_sf"/>
</dbReference>
<dbReference type="InterPro" id="IPR006483">
    <property type="entry name" value="CRISPR-assoc_Cas3_HD"/>
</dbReference>
<reference evidence="10 11" key="1">
    <citation type="submission" date="2018-04" db="EMBL/GenBank/DDBJ databases">
        <title>Novel actinobacteria from marine sediment.</title>
        <authorList>
            <person name="Ng Z.Y."/>
            <person name="Tan G.Y.A."/>
        </authorList>
    </citation>
    <scope>NUCLEOTIDE SEQUENCE [LARGE SCALE GENOMIC DNA]</scope>
    <source>
        <strain evidence="10 11">TPS81</strain>
    </source>
</reference>
<dbReference type="Pfam" id="PF00270">
    <property type="entry name" value="DEAD"/>
    <property type="match status" value="1"/>
</dbReference>
<dbReference type="GO" id="GO:0016787">
    <property type="term" value="F:hydrolase activity"/>
    <property type="evidence" value="ECO:0007669"/>
    <property type="project" value="UniProtKB-KW"/>
</dbReference>
<dbReference type="CDD" id="cd09641">
    <property type="entry name" value="Cas3''_I"/>
    <property type="match status" value="1"/>
</dbReference>
<keyword evidence="4" id="KW-0547">Nucleotide-binding</keyword>
<dbReference type="PROSITE" id="PS51643">
    <property type="entry name" value="HD_CAS3"/>
    <property type="match status" value="1"/>
</dbReference>
<keyword evidence="6" id="KW-0347">Helicase</keyword>
<dbReference type="InterPro" id="IPR050547">
    <property type="entry name" value="DEAD_box_RNA_helicases"/>
</dbReference>
<dbReference type="GO" id="GO:0005524">
    <property type="term" value="F:ATP binding"/>
    <property type="evidence" value="ECO:0007669"/>
    <property type="project" value="UniProtKB-KW"/>
</dbReference>
<evidence type="ECO:0000313" key="10">
    <source>
        <dbReference type="EMBL" id="RCV52031.1"/>
    </source>
</evidence>
<dbReference type="InterPro" id="IPR027417">
    <property type="entry name" value="P-loop_NTPase"/>
</dbReference>
<accession>A0A368T098</accession>
<dbReference type="Gene3D" id="3.40.50.300">
    <property type="entry name" value="P-loop containing nucleotide triphosphate hydrolases"/>
    <property type="match status" value="2"/>
</dbReference>
<dbReference type="CDD" id="cd17930">
    <property type="entry name" value="DEXHc_cas3"/>
    <property type="match status" value="1"/>
</dbReference>
<dbReference type="NCBIfam" id="TIGR01596">
    <property type="entry name" value="cas3_HD"/>
    <property type="match status" value="1"/>
</dbReference>
<dbReference type="InterPro" id="IPR054712">
    <property type="entry name" value="Cas3-like_dom"/>
</dbReference>
<keyword evidence="10" id="KW-0255">Endonuclease</keyword>
<evidence type="ECO:0000256" key="4">
    <source>
        <dbReference type="ARBA" id="ARBA00022741"/>
    </source>
</evidence>
<evidence type="ECO:0000256" key="5">
    <source>
        <dbReference type="ARBA" id="ARBA00022801"/>
    </source>
</evidence>
<gene>
    <name evidence="10" type="ORF">DEF24_22535</name>
</gene>
<dbReference type="EMBL" id="QEIN01000233">
    <property type="protein sequence ID" value="RCV52031.1"/>
    <property type="molecule type" value="Genomic_DNA"/>
</dbReference>
<keyword evidence="11" id="KW-1185">Reference proteome</keyword>
<dbReference type="PANTHER" id="PTHR47963:SF9">
    <property type="entry name" value="CRISPR-ASSOCIATED ENDONUCLEASE_HELICASE CAS3"/>
    <property type="match status" value="1"/>
</dbReference>
<dbReference type="Pfam" id="PF18019">
    <property type="entry name" value="Cas3_HD"/>
    <property type="match status" value="1"/>
</dbReference>